<proteinExistence type="predicted"/>
<keyword evidence="4" id="KW-1185">Reference proteome</keyword>
<dbReference type="PANTHER" id="PTHR33969">
    <property type="entry name" value="SEGREGATION AND CONDENSATION PROTEIN A"/>
    <property type="match status" value="1"/>
</dbReference>
<reference evidence="3" key="1">
    <citation type="submission" date="2020-09" db="EMBL/GenBank/DDBJ databases">
        <title>Hoyosella lacisalsi sp. nov., a halotolerant actinobacterium isolated from soil of Lake Gudzhirganskoe.</title>
        <authorList>
            <person name="Yang Q."/>
            <person name="Guo P.Y."/>
            <person name="Liu S.W."/>
            <person name="Li F.N."/>
            <person name="Sun C.H."/>
        </authorList>
    </citation>
    <scope>NUCLEOTIDE SEQUENCE</scope>
    <source>
        <strain evidence="3">G463</strain>
    </source>
</reference>
<sequence length="270" mass="30063">MTDQPSPDGDDGRVFSVRLSNFEGPFDLLLHLISQQKLDVTHVALHTVTDDFIAYTKRLGAELGLDQTTEFLVVAATLLDLKAARLLPSAEVDDEEDLALLEAQDILFARLLEYRAYRHVAELFSAMEEQARYRYPRATSLEDRYVDLLPDVVLGVTPDQFAELAAAAFRPRPDPEVSIAHMHGELVTVPGEARAILARFATAGTGEWLTFHEIVADCDSVLRIVVRFLSLLELFREKAIDIDQDEPLGALRVRWTGIEPALSDAGDDYG</sequence>
<gene>
    <name evidence="3" type="ORF">HT102_03410</name>
</gene>
<protein>
    <recommendedName>
        <fullName evidence="2">Segregation and condensation protein A</fullName>
    </recommendedName>
</protein>
<dbReference type="InterPro" id="IPR003768">
    <property type="entry name" value="ScpA"/>
</dbReference>
<evidence type="ECO:0000256" key="2">
    <source>
        <dbReference type="ARBA" id="ARBA00044777"/>
    </source>
</evidence>
<dbReference type="PANTHER" id="PTHR33969:SF2">
    <property type="entry name" value="SEGREGATION AND CONDENSATION PROTEIN A"/>
    <property type="match status" value="1"/>
</dbReference>
<dbReference type="RefSeq" id="WP_192037962.1">
    <property type="nucleotide sequence ID" value="NZ_JACYWE010000001.1"/>
</dbReference>
<evidence type="ECO:0000313" key="4">
    <source>
        <dbReference type="Proteomes" id="UP000642993"/>
    </source>
</evidence>
<accession>A0A927JA74</accession>
<dbReference type="Pfam" id="PF02616">
    <property type="entry name" value="SMC_ScpA"/>
    <property type="match status" value="1"/>
</dbReference>
<dbReference type="Gene3D" id="6.10.250.2410">
    <property type="match status" value="1"/>
</dbReference>
<evidence type="ECO:0000313" key="3">
    <source>
        <dbReference type="EMBL" id="MBD8505538.1"/>
    </source>
</evidence>
<keyword evidence="1" id="KW-0159">Chromosome partition</keyword>
<dbReference type="EMBL" id="JACYWE010000001">
    <property type="protein sequence ID" value="MBD8505538.1"/>
    <property type="molecule type" value="Genomic_DNA"/>
</dbReference>
<dbReference type="Proteomes" id="UP000642993">
    <property type="component" value="Unassembled WGS sequence"/>
</dbReference>
<dbReference type="AlphaFoldDB" id="A0A927JA74"/>
<organism evidence="3 4">
    <name type="scientific">Lolliginicoccus lacisalsi</name>
    <dbReference type="NCBI Taxonomy" id="2742202"/>
    <lineage>
        <taxon>Bacteria</taxon>
        <taxon>Bacillati</taxon>
        <taxon>Actinomycetota</taxon>
        <taxon>Actinomycetes</taxon>
        <taxon>Mycobacteriales</taxon>
        <taxon>Hoyosellaceae</taxon>
        <taxon>Lolliginicoccus</taxon>
    </lineage>
</organism>
<comment type="caution">
    <text evidence="3">The sequence shown here is derived from an EMBL/GenBank/DDBJ whole genome shotgun (WGS) entry which is preliminary data.</text>
</comment>
<evidence type="ECO:0000256" key="1">
    <source>
        <dbReference type="ARBA" id="ARBA00022829"/>
    </source>
</evidence>
<dbReference type="GO" id="GO:0007059">
    <property type="term" value="P:chromosome segregation"/>
    <property type="evidence" value="ECO:0007669"/>
    <property type="project" value="UniProtKB-KW"/>
</dbReference>
<name>A0A927JA74_9ACTN</name>